<dbReference type="PANTHER" id="PTHR47197:SF3">
    <property type="entry name" value="DIHYDRO-HEME D1 DEHYDROGENASE"/>
    <property type="match status" value="1"/>
</dbReference>
<dbReference type="Proteomes" id="UP001141629">
    <property type="component" value="Unassembled WGS sequence"/>
</dbReference>
<organism evidence="1 2">
    <name type="scientific">Mycobacterium yunnanensis</name>
    <dbReference type="NCBI Taxonomy" id="368477"/>
    <lineage>
        <taxon>Bacteria</taxon>
        <taxon>Bacillati</taxon>
        <taxon>Actinomycetota</taxon>
        <taxon>Actinomycetes</taxon>
        <taxon>Mycobacteriales</taxon>
        <taxon>Mycobacteriaceae</taxon>
        <taxon>Mycobacterium</taxon>
    </lineage>
</organism>
<dbReference type="InterPro" id="IPR015943">
    <property type="entry name" value="WD40/YVTN_repeat-like_dom_sf"/>
</dbReference>
<dbReference type="Gene3D" id="2.130.10.10">
    <property type="entry name" value="YVTN repeat-like/Quinoprotein amine dehydrogenase"/>
    <property type="match status" value="2"/>
</dbReference>
<accession>A0A9X3C3U3</accession>
<dbReference type="SUPFAM" id="SSF50969">
    <property type="entry name" value="YVTN repeat-like/Quinoprotein amine dehydrogenase"/>
    <property type="match status" value="1"/>
</dbReference>
<dbReference type="RefSeq" id="WP_263997600.1">
    <property type="nucleotide sequence ID" value="NZ_JACKVK010000010.1"/>
</dbReference>
<evidence type="ECO:0008006" key="3">
    <source>
        <dbReference type="Google" id="ProtNLM"/>
    </source>
</evidence>
<dbReference type="InterPro" id="IPR051200">
    <property type="entry name" value="Host-pathogen_enzymatic-act"/>
</dbReference>
<dbReference type="InterPro" id="IPR011044">
    <property type="entry name" value="Quino_amine_DH_bsu"/>
</dbReference>
<dbReference type="EMBL" id="JACKVK010000010">
    <property type="protein sequence ID" value="MCV7422707.1"/>
    <property type="molecule type" value="Genomic_DNA"/>
</dbReference>
<evidence type="ECO:0000313" key="2">
    <source>
        <dbReference type="Proteomes" id="UP001141629"/>
    </source>
</evidence>
<sequence length="336" mass="34756">MANTRTRSTNVTVGNQDVALLKSVTTGRGPISDLAVDGDTVVTTNFGDDSVAVLGADTLALRGGIVAGQPTAVAVVGDRAFAAVSSASYDAVVVIDTTSGDVLKEYALSFNVTAIATSVDGKRVYAGRAGEEGVDVAVIDVHAERVGTIFVTKDADATIDALCLDATGRRLYVGVSDSRSSRLLTVDVETARVRRALEIGAPIRGLALGMDSTAYVLTSDIAHGGVLYVVDLVANHITADVSVAATPTQMVLSQDGARAYVVDYDHVAVVDVEHRTVVGEVSVGARPSAIALSDERLFVADYDGGVTTYTVAATAPMLYAPFVDALPAPRELEPAV</sequence>
<reference evidence="1" key="1">
    <citation type="submission" date="2020-07" db="EMBL/GenBank/DDBJ databases">
        <authorList>
            <person name="Pettersson B.M.F."/>
            <person name="Behra P.R.K."/>
            <person name="Ramesh M."/>
            <person name="Das S."/>
            <person name="Dasgupta S."/>
            <person name="Kirsebom L.A."/>
        </authorList>
    </citation>
    <scope>NUCLEOTIDE SEQUENCE</scope>
    <source>
        <strain evidence="1">DSM 44838</strain>
    </source>
</reference>
<dbReference type="AlphaFoldDB" id="A0A9X3C3U3"/>
<dbReference type="PANTHER" id="PTHR47197">
    <property type="entry name" value="PROTEIN NIRF"/>
    <property type="match status" value="1"/>
</dbReference>
<name>A0A9X3C3U3_9MYCO</name>
<comment type="caution">
    <text evidence="1">The sequence shown here is derived from an EMBL/GenBank/DDBJ whole genome shotgun (WGS) entry which is preliminary data.</text>
</comment>
<gene>
    <name evidence="1" type="ORF">H7K45_19345</name>
</gene>
<reference evidence="1" key="2">
    <citation type="journal article" date="2022" name="BMC Genomics">
        <title>Comparative genome analysis of mycobacteria focusing on tRNA and non-coding RNA.</title>
        <authorList>
            <person name="Behra P.R.K."/>
            <person name="Pettersson B.M.F."/>
            <person name="Ramesh M."/>
            <person name="Das S."/>
            <person name="Dasgupta S."/>
            <person name="Kirsebom L.A."/>
        </authorList>
    </citation>
    <scope>NUCLEOTIDE SEQUENCE</scope>
    <source>
        <strain evidence="1">DSM 44838</strain>
    </source>
</reference>
<proteinExistence type="predicted"/>
<protein>
    <recommendedName>
        <fullName evidence="3">40-residue YVTN family beta-propeller repeat-containing protein</fullName>
    </recommendedName>
</protein>
<keyword evidence="2" id="KW-1185">Reference proteome</keyword>
<evidence type="ECO:0000313" key="1">
    <source>
        <dbReference type="EMBL" id="MCV7422707.1"/>
    </source>
</evidence>